<proteinExistence type="predicted"/>
<dbReference type="EMBL" id="CP000573">
    <property type="protein sequence ID" value="ABN93884.1"/>
    <property type="molecule type" value="Genomic_DNA"/>
</dbReference>
<reference evidence="3" key="1">
    <citation type="submission" date="2007-02" db="EMBL/GenBank/DDBJ databases">
        <authorList>
            <person name="DeShazer D."/>
            <person name="Woods D.E."/>
            <person name="Nierman W.C."/>
        </authorList>
    </citation>
    <scope>NUCLEOTIDE SEQUENCE [LARGE SCALE GENOMIC DNA]</scope>
    <source>
        <strain evidence="3">1106a</strain>
    </source>
</reference>
<dbReference type="KEGG" id="bpl:BURPS1106A_A0582"/>
<feature type="region of interest" description="Disordered" evidence="1">
    <location>
        <begin position="1"/>
        <end position="51"/>
    </location>
</feature>
<organism evidence="2 3">
    <name type="scientific">Burkholderia pseudomallei (strain 1106a)</name>
    <dbReference type="NCBI Taxonomy" id="357348"/>
    <lineage>
        <taxon>Bacteria</taxon>
        <taxon>Pseudomonadati</taxon>
        <taxon>Pseudomonadota</taxon>
        <taxon>Betaproteobacteria</taxon>
        <taxon>Burkholderiales</taxon>
        <taxon>Burkholderiaceae</taxon>
        <taxon>Burkholderia</taxon>
        <taxon>pseudomallei group</taxon>
    </lineage>
</organism>
<dbReference type="Proteomes" id="UP000006738">
    <property type="component" value="Chromosome II"/>
</dbReference>
<gene>
    <name evidence="2" type="ordered locus">BURPS1106A_A0582</name>
</gene>
<evidence type="ECO:0000313" key="3">
    <source>
        <dbReference type="Proteomes" id="UP000006738"/>
    </source>
</evidence>
<sequence>MLAMRGAGRRLAPMRAESARRIPGMNADEPGRVPTSADERGRTRAAARLHASPPARFHLRNRACALAYGDDVSSRIIRPSVCCLSPHAPYGDSSAFRSTRATTRTCAFASLRGKLE</sequence>
<accession>A3P2Q8</accession>
<protein>
    <submittedName>
        <fullName evidence="2">Uncharacterized protein</fullName>
    </submittedName>
</protein>
<dbReference type="AlphaFoldDB" id="A3P2Q8"/>
<evidence type="ECO:0000313" key="2">
    <source>
        <dbReference type="EMBL" id="ABN93884.1"/>
    </source>
</evidence>
<dbReference type="HOGENOM" id="CLU_142100_0_0_4"/>
<evidence type="ECO:0000256" key="1">
    <source>
        <dbReference type="SAM" id="MobiDB-lite"/>
    </source>
</evidence>
<name>A3P2Q8_BURP0</name>